<dbReference type="EMBL" id="KR011805">
    <property type="protein sequence ID" value="ALL55064.1"/>
    <property type="molecule type" value="Genomic_DNA"/>
</dbReference>
<feature type="non-terminal residue" evidence="4">
    <location>
        <position position="215"/>
    </location>
</feature>
<dbReference type="PANTHER" id="PTHR15117">
    <property type="entry name" value="ATAXIN 7 RELATED"/>
    <property type="match status" value="1"/>
</dbReference>
<name>A0A0P0QL64_GADMO</name>
<dbReference type="PANTHER" id="PTHR15117:SF24">
    <property type="entry name" value="SCA7 DOMAIN-CONTAINING PROTEIN"/>
    <property type="match status" value="1"/>
</dbReference>
<evidence type="ECO:0000256" key="1">
    <source>
        <dbReference type="SAM" id="MobiDB-lite"/>
    </source>
</evidence>
<accession>A0A0P0QL64</accession>
<dbReference type="EMBL" id="KR011793">
    <property type="protein sequence ID" value="ALL55028.1"/>
    <property type="molecule type" value="Genomic_DNA"/>
</dbReference>
<dbReference type="Pfam" id="PF08313">
    <property type="entry name" value="SCA7"/>
    <property type="match status" value="1"/>
</dbReference>
<organism evidence="4">
    <name type="scientific">Gadus morhua</name>
    <name type="common">Atlantic cod</name>
    <dbReference type="NCBI Taxonomy" id="8049"/>
    <lineage>
        <taxon>Eukaryota</taxon>
        <taxon>Metazoa</taxon>
        <taxon>Chordata</taxon>
        <taxon>Craniata</taxon>
        <taxon>Vertebrata</taxon>
        <taxon>Euteleostomi</taxon>
        <taxon>Actinopterygii</taxon>
        <taxon>Neopterygii</taxon>
        <taxon>Teleostei</taxon>
        <taxon>Neoteleostei</taxon>
        <taxon>Acanthomorphata</taxon>
        <taxon>Zeiogadaria</taxon>
        <taxon>Gadariae</taxon>
        <taxon>Gadiformes</taxon>
        <taxon>Gadoidei</taxon>
        <taxon>Gadidae</taxon>
        <taxon>Gadus</taxon>
    </lineage>
</organism>
<evidence type="ECO:0000313" key="3">
    <source>
        <dbReference type="EMBL" id="ALL55028.1"/>
    </source>
</evidence>
<evidence type="ECO:0000313" key="6">
    <source>
        <dbReference type="EMBL" id="ALL55064.1"/>
    </source>
</evidence>
<dbReference type="EMBL" id="KR011800">
    <property type="protein sequence ID" value="ALL55049.1"/>
    <property type="molecule type" value="Genomic_DNA"/>
</dbReference>
<evidence type="ECO:0000259" key="2">
    <source>
        <dbReference type="PROSITE" id="PS51505"/>
    </source>
</evidence>
<evidence type="ECO:0000313" key="4">
    <source>
        <dbReference type="EMBL" id="ALL55049.1"/>
    </source>
</evidence>
<reference evidence="4" key="2">
    <citation type="submission" date="2015-03" db="EMBL/GenBank/DDBJ databases">
        <authorList>
            <person name="Murphy D."/>
        </authorList>
    </citation>
    <scope>NUCLEOTIDE SEQUENCE</scope>
    <source>
        <strain evidence="3">105686</strain>
        <strain evidence="5">114718</strain>
        <strain evidence="6">114844</strain>
        <strain evidence="4">140174</strain>
    </source>
</reference>
<sequence length="215" mass="24227">MASTRERARAAMATLDRLNPNIDHVGLNWSCWIDKWNILTDKGGSKEEDSVDEGRGSDTMTLSKEDMKIYGYCPALDNFYLVVCSHCGQLVKPQAFEAHCERRHGALIKMCNPSSCLADKQCPRPGRQSVIPSSREKHKKVETQEAGGFSKPATAPQHRTTKVLTEEAGLRTYSRTHKKVYKKECDPDRHCGVLDPARKTLCTRQLMCNIHSIHQ</sequence>
<dbReference type="InterPro" id="IPR052237">
    <property type="entry name" value="Ataxin-7-like_regulator"/>
</dbReference>
<feature type="region of interest" description="Disordered" evidence="1">
    <location>
        <begin position="127"/>
        <end position="158"/>
    </location>
</feature>
<protein>
    <submittedName>
        <fullName evidence="4">Ataxin 7-like protein 2</fullName>
    </submittedName>
</protein>
<dbReference type="InterPro" id="IPR013243">
    <property type="entry name" value="SCA7_dom"/>
</dbReference>
<dbReference type="EMBL" id="KR011803">
    <property type="protein sequence ID" value="ALL55058.1"/>
    <property type="molecule type" value="Genomic_DNA"/>
</dbReference>
<proteinExistence type="predicted"/>
<reference evidence="4" key="1">
    <citation type="journal article" date="2015" name="PeerJ">
        <title>Living in each other_s pockets: Nucleotide variation inside a genomic island harboring Pan I and its neighbors in Atlantic cod.</title>
        <authorList>
            <person name="Hernandez U.B."/>
            <person name="Arnason E."/>
        </authorList>
    </citation>
    <scope>NUCLEOTIDE SEQUENCE</scope>
    <source>
        <strain evidence="3">105686</strain>
        <strain evidence="5">114718</strain>
        <strain evidence="6">114844</strain>
        <strain evidence="4">140174</strain>
    </source>
</reference>
<feature type="domain" description="SCA7" evidence="2">
    <location>
        <begin position="178"/>
        <end position="215"/>
    </location>
</feature>
<dbReference type="PROSITE" id="PS51505">
    <property type="entry name" value="SCA7"/>
    <property type="match status" value="1"/>
</dbReference>
<gene>
    <name evidence="4" type="primary">Ataxn7l2</name>
</gene>
<dbReference type="AlphaFoldDB" id="A0A0P0QL64"/>
<evidence type="ECO:0000313" key="5">
    <source>
        <dbReference type="EMBL" id="ALL55058.1"/>
    </source>
</evidence>